<evidence type="ECO:0000313" key="4">
    <source>
        <dbReference type="Proteomes" id="UP001152747"/>
    </source>
</evidence>
<protein>
    <submittedName>
        <fullName evidence="3">Uncharacterized protein</fullName>
    </submittedName>
</protein>
<dbReference type="EMBL" id="CANHGI010000005">
    <property type="protein sequence ID" value="CAI5450225.1"/>
    <property type="molecule type" value="Genomic_DNA"/>
</dbReference>
<organism evidence="3 4">
    <name type="scientific">Caenorhabditis angaria</name>
    <dbReference type="NCBI Taxonomy" id="860376"/>
    <lineage>
        <taxon>Eukaryota</taxon>
        <taxon>Metazoa</taxon>
        <taxon>Ecdysozoa</taxon>
        <taxon>Nematoda</taxon>
        <taxon>Chromadorea</taxon>
        <taxon>Rhabditida</taxon>
        <taxon>Rhabditina</taxon>
        <taxon>Rhabditomorpha</taxon>
        <taxon>Rhabditoidea</taxon>
        <taxon>Rhabditidae</taxon>
        <taxon>Peloderinae</taxon>
        <taxon>Caenorhabditis</taxon>
    </lineage>
</organism>
<comment type="caution">
    <text evidence="3">The sequence shown here is derived from an EMBL/GenBank/DDBJ whole genome shotgun (WGS) entry which is preliminary data.</text>
</comment>
<feature type="compositionally biased region" description="Low complexity" evidence="1">
    <location>
        <begin position="40"/>
        <end position="55"/>
    </location>
</feature>
<evidence type="ECO:0000256" key="1">
    <source>
        <dbReference type="SAM" id="MobiDB-lite"/>
    </source>
</evidence>
<dbReference type="AlphaFoldDB" id="A0A9P1IS02"/>
<dbReference type="OrthoDB" id="5816273at2759"/>
<name>A0A9P1IS02_9PELO</name>
<sequence>MTARSEIEHRNLYYKRRASCSGLYGAKYSRDEESGKERAASSATLDESSSTSTATPQKTPYGNRRVKSTSVCVGTLQLEGERRFPRAPPRTLNDFQFLNPEILTMQNYEVQIIRPPALSTSEIFNEPPPLYVYRAVPALERKRRSYYSTNSGENSKISKIRAKFHQHKHTVVAWLFGFLAISLCVAVVVCQTWKI</sequence>
<accession>A0A9P1IS02</accession>
<keyword evidence="2" id="KW-1133">Transmembrane helix</keyword>
<proteinExistence type="predicted"/>
<feature type="transmembrane region" description="Helical" evidence="2">
    <location>
        <begin position="171"/>
        <end position="194"/>
    </location>
</feature>
<feature type="region of interest" description="Disordered" evidence="1">
    <location>
        <begin position="25"/>
        <end position="66"/>
    </location>
</feature>
<keyword evidence="2" id="KW-0812">Transmembrane</keyword>
<feature type="compositionally biased region" description="Basic and acidic residues" evidence="1">
    <location>
        <begin position="28"/>
        <end position="39"/>
    </location>
</feature>
<dbReference type="Proteomes" id="UP001152747">
    <property type="component" value="Unassembled WGS sequence"/>
</dbReference>
<gene>
    <name evidence="3" type="ORF">CAMP_LOCUS12862</name>
</gene>
<evidence type="ECO:0000256" key="2">
    <source>
        <dbReference type="SAM" id="Phobius"/>
    </source>
</evidence>
<keyword evidence="4" id="KW-1185">Reference proteome</keyword>
<reference evidence="3" key="1">
    <citation type="submission" date="2022-11" db="EMBL/GenBank/DDBJ databases">
        <authorList>
            <person name="Kikuchi T."/>
        </authorList>
    </citation>
    <scope>NUCLEOTIDE SEQUENCE</scope>
    <source>
        <strain evidence="3">PS1010</strain>
    </source>
</reference>
<evidence type="ECO:0000313" key="3">
    <source>
        <dbReference type="EMBL" id="CAI5450225.1"/>
    </source>
</evidence>
<keyword evidence="2" id="KW-0472">Membrane</keyword>